<gene>
    <name evidence="3" type="ORF">QJT80_05545</name>
</gene>
<dbReference type="InterPro" id="IPR003675">
    <property type="entry name" value="Rce1/LyrA-like_dom"/>
</dbReference>
<dbReference type="EMBL" id="CP124755">
    <property type="protein sequence ID" value="WGZ91945.1"/>
    <property type="molecule type" value="Genomic_DNA"/>
</dbReference>
<feature type="transmembrane region" description="Helical" evidence="1">
    <location>
        <begin position="114"/>
        <end position="136"/>
    </location>
</feature>
<keyword evidence="1" id="KW-0812">Transmembrane</keyword>
<dbReference type="Proteomes" id="UP001300672">
    <property type="component" value="Chromosome"/>
</dbReference>
<keyword evidence="1" id="KW-1133">Transmembrane helix</keyword>
<feature type="transmembrane region" description="Helical" evidence="1">
    <location>
        <begin position="204"/>
        <end position="228"/>
    </location>
</feature>
<feature type="transmembrane region" description="Helical" evidence="1">
    <location>
        <begin position="156"/>
        <end position="173"/>
    </location>
</feature>
<organism evidence="3">
    <name type="scientific">Candidatus Thiocaldithrix dubininis</name>
    <dbReference type="NCBI Taxonomy" id="3080823"/>
    <lineage>
        <taxon>Bacteria</taxon>
        <taxon>Pseudomonadati</taxon>
        <taxon>Pseudomonadota</taxon>
        <taxon>Gammaproteobacteria</taxon>
        <taxon>Thiotrichales</taxon>
        <taxon>Thiotrichaceae</taxon>
        <taxon>Candidatus Thiocaldithrix</taxon>
    </lineage>
</organism>
<dbReference type="GO" id="GO:0080120">
    <property type="term" value="P:CAAX-box protein maturation"/>
    <property type="evidence" value="ECO:0007669"/>
    <property type="project" value="UniProtKB-ARBA"/>
</dbReference>
<dbReference type="AlphaFoldDB" id="A0AA95H9L6"/>
<sequence length="231" mass="26518">MRLFSLYLLCNLIPFILNQYFIQSILFNSIISFTAHLILFTGTIALYSDILLLHWQEFLQLNSAKWWLIGGSVLAIFGIIGFTELSLVALLESAFGKNQVGAMYDVPSYHSKHLSLLGSFIVFTAALGNTLFTAIINELLFRHVLFMEKLYVNPRLILWLTLSSLLYGLTFWYSLGQDWIATLPYMLVGAWLAWLYYKGDNLWCCLFISLIYSLIQVLVIPLLFIVYLELA</sequence>
<protein>
    <recommendedName>
        <fullName evidence="2">CAAX prenyl protease 2/Lysostaphin resistance protein A-like domain-containing protein</fullName>
    </recommendedName>
</protein>
<evidence type="ECO:0000256" key="1">
    <source>
        <dbReference type="SAM" id="Phobius"/>
    </source>
</evidence>
<evidence type="ECO:0000313" key="3">
    <source>
        <dbReference type="EMBL" id="WGZ91945.1"/>
    </source>
</evidence>
<name>A0AA95H9L6_9GAMM</name>
<proteinExistence type="predicted"/>
<reference evidence="3" key="2">
    <citation type="submission" date="2023-04" db="EMBL/GenBank/DDBJ databases">
        <authorList>
            <person name="Beletskiy A.V."/>
            <person name="Mardanov A.V."/>
            <person name="Ravin N.V."/>
        </authorList>
    </citation>
    <scope>NUCLEOTIDE SEQUENCE</scope>
    <source>
        <strain evidence="3">GKL-01</strain>
    </source>
</reference>
<accession>A0AA95H9L6</accession>
<feature type="transmembrane region" description="Helical" evidence="1">
    <location>
        <begin position="66"/>
        <end position="91"/>
    </location>
</feature>
<keyword evidence="1" id="KW-0472">Membrane</keyword>
<feature type="transmembrane region" description="Helical" evidence="1">
    <location>
        <begin position="33"/>
        <end position="54"/>
    </location>
</feature>
<feature type="transmembrane region" description="Helical" evidence="1">
    <location>
        <begin position="7"/>
        <end position="27"/>
    </location>
</feature>
<feature type="domain" description="CAAX prenyl protease 2/Lysostaphin resistance protein A-like" evidence="2">
    <location>
        <begin position="124"/>
        <end position="211"/>
    </location>
</feature>
<evidence type="ECO:0000259" key="2">
    <source>
        <dbReference type="Pfam" id="PF02517"/>
    </source>
</evidence>
<reference evidence="3" key="1">
    <citation type="journal article" date="2023" name="Int. J. Mol. Sci.">
        <title>Metagenomics Revealed a New Genus 'Candidatus Thiocaldithrix dubininis' gen. nov., sp. nov. and a New Species 'Candidatus Thiothrix putei' sp. nov. in the Family Thiotrichaceae, Some Members of Which Have Traits of Both Na+- and H+-Motive Energetics.</title>
        <authorList>
            <person name="Ravin N.V."/>
            <person name="Muntyan M.S."/>
            <person name="Smolyakov D.D."/>
            <person name="Rudenko T.S."/>
            <person name="Beletsky A.V."/>
            <person name="Mardanov A.V."/>
            <person name="Grabovich M.Y."/>
        </authorList>
    </citation>
    <scope>NUCLEOTIDE SEQUENCE</scope>
    <source>
        <strain evidence="3">GKL-01</strain>
    </source>
</reference>
<dbReference type="GO" id="GO:0004175">
    <property type="term" value="F:endopeptidase activity"/>
    <property type="evidence" value="ECO:0007669"/>
    <property type="project" value="UniProtKB-ARBA"/>
</dbReference>
<dbReference type="Pfam" id="PF02517">
    <property type="entry name" value="Rce1-like"/>
    <property type="match status" value="1"/>
</dbReference>
<dbReference type="KEGG" id="tdu:QJT80_05545"/>
<feature type="transmembrane region" description="Helical" evidence="1">
    <location>
        <begin position="179"/>
        <end position="197"/>
    </location>
</feature>